<feature type="signal peptide" evidence="7">
    <location>
        <begin position="1"/>
        <end position="23"/>
    </location>
</feature>
<keyword evidence="1" id="KW-0479">Metal-binding</keyword>
<keyword evidence="2" id="KW-0547">Nucleotide-binding</keyword>
<name>A0ABQ5SQJ0_9CHLO</name>
<gene>
    <name evidence="9" type="ORF">VaNZ11_016922</name>
</gene>
<dbReference type="Pfam" id="PF01926">
    <property type="entry name" value="MMR_HSR1"/>
    <property type="match status" value="1"/>
</dbReference>
<organism evidence="9 10">
    <name type="scientific">Volvox africanus</name>
    <dbReference type="NCBI Taxonomy" id="51714"/>
    <lineage>
        <taxon>Eukaryota</taxon>
        <taxon>Viridiplantae</taxon>
        <taxon>Chlorophyta</taxon>
        <taxon>core chlorophytes</taxon>
        <taxon>Chlorophyceae</taxon>
        <taxon>CS clade</taxon>
        <taxon>Chlamydomonadales</taxon>
        <taxon>Volvocaceae</taxon>
        <taxon>Volvox</taxon>
    </lineage>
</organism>
<evidence type="ECO:0000256" key="7">
    <source>
        <dbReference type="SAM" id="SignalP"/>
    </source>
</evidence>
<dbReference type="PANTHER" id="PTHR10229">
    <property type="entry name" value="GTP-BINDING PROTEIN HFLX"/>
    <property type="match status" value="1"/>
</dbReference>
<feature type="coiled-coil region" evidence="5">
    <location>
        <begin position="272"/>
        <end position="306"/>
    </location>
</feature>
<evidence type="ECO:0000256" key="3">
    <source>
        <dbReference type="ARBA" id="ARBA00022842"/>
    </source>
</evidence>
<keyword evidence="4" id="KW-0342">GTP-binding</keyword>
<evidence type="ECO:0000256" key="6">
    <source>
        <dbReference type="SAM" id="MobiDB-lite"/>
    </source>
</evidence>
<dbReference type="SUPFAM" id="SSF52540">
    <property type="entry name" value="P-loop containing nucleoside triphosphate hydrolases"/>
    <property type="match status" value="1"/>
</dbReference>
<dbReference type="InterPro" id="IPR006073">
    <property type="entry name" value="GTP-bd"/>
</dbReference>
<keyword evidence="5" id="KW-0175">Coiled coil</keyword>
<feature type="domain" description="Hflx-type G" evidence="8">
    <location>
        <begin position="313"/>
        <end position="479"/>
    </location>
</feature>
<evidence type="ECO:0000256" key="2">
    <source>
        <dbReference type="ARBA" id="ARBA00022741"/>
    </source>
</evidence>
<dbReference type="Pfam" id="PF16360">
    <property type="entry name" value="GTP-bdg_M"/>
    <property type="match status" value="1"/>
</dbReference>
<dbReference type="PANTHER" id="PTHR10229:SF0">
    <property type="entry name" value="GTP-BINDING PROTEIN 6-RELATED"/>
    <property type="match status" value="1"/>
</dbReference>
<keyword evidence="3" id="KW-0460">Magnesium</keyword>
<dbReference type="Gene3D" id="3.40.50.11060">
    <property type="entry name" value="GTPase HflX, N-terminal domain"/>
    <property type="match status" value="1"/>
</dbReference>
<dbReference type="InterPro" id="IPR032305">
    <property type="entry name" value="GTP-bd_M"/>
</dbReference>
<protein>
    <recommendedName>
        <fullName evidence="8">Hflx-type G domain-containing protein</fullName>
    </recommendedName>
</protein>
<dbReference type="InterPro" id="IPR025121">
    <property type="entry name" value="GTPase_HflX_N"/>
</dbReference>
<feature type="chain" id="PRO_5046259890" description="Hflx-type G domain-containing protein" evidence="7">
    <location>
        <begin position="24"/>
        <end position="560"/>
    </location>
</feature>
<dbReference type="EMBL" id="BSDZ01000116">
    <property type="protein sequence ID" value="GLI71647.1"/>
    <property type="molecule type" value="Genomic_DNA"/>
</dbReference>
<dbReference type="PROSITE" id="PS51705">
    <property type="entry name" value="G_HFLX"/>
    <property type="match status" value="1"/>
</dbReference>
<dbReference type="HAMAP" id="MF_00900">
    <property type="entry name" value="GTPase_HflX"/>
    <property type="match status" value="1"/>
</dbReference>
<evidence type="ECO:0000256" key="5">
    <source>
        <dbReference type="SAM" id="Coils"/>
    </source>
</evidence>
<dbReference type="InterPro" id="IPR030394">
    <property type="entry name" value="G_HFLX_dom"/>
</dbReference>
<evidence type="ECO:0000256" key="4">
    <source>
        <dbReference type="ARBA" id="ARBA00023134"/>
    </source>
</evidence>
<feature type="non-terminal residue" evidence="9">
    <location>
        <position position="1"/>
    </location>
</feature>
<feature type="region of interest" description="Disordered" evidence="6">
    <location>
        <begin position="537"/>
        <end position="560"/>
    </location>
</feature>
<dbReference type="InterPro" id="IPR016496">
    <property type="entry name" value="GTPase_HflX"/>
</dbReference>
<evidence type="ECO:0000313" key="9">
    <source>
        <dbReference type="EMBL" id="GLI71647.1"/>
    </source>
</evidence>
<sequence length="560" mass="61616">MNCFELGSVLCSLLSINLLVAKGYFIPALGLNVSTHKIHTFCLLGHRHRFLTFSNRSLIQVGKCACRVSEESALQLSFESALLQAQQQAGPRQRTPGRKIEFPPEDERERVFLVGASIKGEQRRYSYDVHESVEELGRLAETAGLRVMGSTYQILDAPNMSTYIGSGKVAEVGRAVAAMDVETVIFDDELSPGQLRNLERQLAATAGGGEGSVRVCDRTALILDIFSQRAQTREGQLQVELAQTEYQLPRLTKMWTHLDRVGGGGQVKGAGEKQIEIDKRLLRDRAAALRRELEAVRTHRRQYRDKRSATPIPVVGICGYTNAGKSTLLNTLTNAGVLAEDQLFATLDPTTRRLRLKGNKEILMSDTVGFIQKLPTELVAAFRATLEEIRDASVILHVVDISHPSAAAQNAAVMAVLEELGVKDIPMVTAWNKIDATNNQEEIRRIAAKRSRTVCISGRTGEGLDELLEMLGEVLERSMEEVRALFPYSSGDLLNELHTGGRVKNVEYTSEGVAVVAVAPPSLVGRLRSAGILVGYDEKEREGEREEEGEGEEEDGLVQL</sequence>
<dbReference type="Gene3D" id="3.40.50.300">
    <property type="entry name" value="P-loop containing nucleotide triphosphate hydrolases"/>
    <property type="match status" value="1"/>
</dbReference>
<accession>A0ABQ5SQJ0</accession>
<dbReference type="NCBIfam" id="TIGR03156">
    <property type="entry name" value="GTP_HflX"/>
    <property type="match status" value="1"/>
</dbReference>
<keyword evidence="10" id="KW-1185">Reference proteome</keyword>
<dbReference type="InterPro" id="IPR027417">
    <property type="entry name" value="P-loop_NTPase"/>
</dbReference>
<evidence type="ECO:0000256" key="1">
    <source>
        <dbReference type="ARBA" id="ARBA00022723"/>
    </source>
</evidence>
<evidence type="ECO:0000259" key="8">
    <source>
        <dbReference type="PROSITE" id="PS51705"/>
    </source>
</evidence>
<comment type="caution">
    <text evidence="9">The sequence shown here is derived from an EMBL/GenBank/DDBJ whole genome shotgun (WGS) entry which is preliminary data.</text>
</comment>
<feature type="compositionally biased region" description="Acidic residues" evidence="6">
    <location>
        <begin position="545"/>
        <end position="560"/>
    </location>
</feature>
<dbReference type="Pfam" id="PF13167">
    <property type="entry name" value="GTP-bdg_N"/>
    <property type="match status" value="1"/>
</dbReference>
<dbReference type="CDD" id="cd01878">
    <property type="entry name" value="HflX"/>
    <property type="match status" value="1"/>
</dbReference>
<dbReference type="PRINTS" id="PR00326">
    <property type="entry name" value="GTP1OBG"/>
</dbReference>
<keyword evidence="7" id="KW-0732">Signal</keyword>
<dbReference type="Gene3D" id="6.10.250.2860">
    <property type="match status" value="1"/>
</dbReference>
<dbReference type="NCBIfam" id="TIGR00231">
    <property type="entry name" value="small_GTP"/>
    <property type="match status" value="1"/>
</dbReference>
<proteinExistence type="inferred from homology"/>
<evidence type="ECO:0000313" key="10">
    <source>
        <dbReference type="Proteomes" id="UP001165090"/>
    </source>
</evidence>
<dbReference type="InterPro" id="IPR042108">
    <property type="entry name" value="GTPase_HflX_N_sf"/>
</dbReference>
<dbReference type="Proteomes" id="UP001165090">
    <property type="component" value="Unassembled WGS sequence"/>
</dbReference>
<reference evidence="9 10" key="1">
    <citation type="journal article" date="2023" name="IScience">
        <title>Expanded male sex-determining region conserved during the evolution of homothallism in the green alga Volvox.</title>
        <authorList>
            <person name="Yamamoto K."/>
            <person name="Matsuzaki R."/>
            <person name="Mahakham W."/>
            <person name="Heman W."/>
            <person name="Sekimoto H."/>
            <person name="Kawachi M."/>
            <person name="Minakuchi Y."/>
            <person name="Toyoda A."/>
            <person name="Nozaki H."/>
        </authorList>
    </citation>
    <scope>NUCLEOTIDE SEQUENCE [LARGE SCALE GENOMIC DNA]</scope>
    <source>
        <strain evidence="9 10">NIES-4468</strain>
    </source>
</reference>
<dbReference type="InterPro" id="IPR005225">
    <property type="entry name" value="Small_GTP-bd"/>
</dbReference>